<keyword evidence="5 7" id="KW-1133">Transmembrane helix</keyword>
<dbReference type="PANTHER" id="PTHR32243:SF18">
    <property type="entry name" value="INNER MEMBRANE ABC TRANSPORTER PERMEASE PROTEIN YCJP"/>
    <property type="match status" value="1"/>
</dbReference>
<protein>
    <recommendedName>
        <fullName evidence="8">ABC transmembrane type-1 domain-containing protein</fullName>
    </recommendedName>
</protein>
<organism evidence="9">
    <name type="scientific">marine sediment metagenome</name>
    <dbReference type="NCBI Taxonomy" id="412755"/>
    <lineage>
        <taxon>unclassified sequences</taxon>
        <taxon>metagenomes</taxon>
        <taxon>ecological metagenomes</taxon>
    </lineage>
</organism>
<keyword evidence="6 7" id="KW-0472">Membrane</keyword>
<accession>X1EDC4</accession>
<feature type="domain" description="ABC transmembrane type-1" evidence="8">
    <location>
        <begin position="27"/>
        <end position="218"/>
    </location>
</feature>
<feature type="transmembrane region" description="Helical" evidence="7">
    <location>
        <begin position="93"/>
        <end position="119"/>
    </location>
</feature>
<keyword evidence="3" id="KW-1003">Cell membrane</keyword>
<dbReference type="AlphaFoldDB" id="X1EDC4"/>
<dbReference type="CDD" id="cd06261">
    <property type="entry name" value="TM_PBP2"/>
    <property type="match status" value="1"/>
</dbReference>
<evidence type="ECO:0000313" key="9">
    <source>
        <dbReference type="EMBL" id="GAH30597.1"/>
    </source>
</evidence>
<proteinExistence type="predicted"/>
<sequence length="233" mass="25650">MPPVFWFKPEFHNYWKVLVERNFLHFIKNSFIVAIGSTALALLIGTPAAFAFTRLKGTPIYKNIFVLILGGYLVPAMVVAVPLYIIASKVGFAGSYFVIILAHTLFNLAFLIWLLRGFFDGIPSDLEEAAILDGCSYFGALIRVIIPIATPGLIAGVTLTFILSWNDFLYGLVLTTLDTRTVPVAISQFLTPHAVIWGEITAVGTLSVIPVVIFSIILQKWVIRGLTLGAVKY</sequence>
<evidence type="ECO:0000259" key="8">
    <source>
        <dbReference type="PROSITE" id="PS50928"/>
    </source>
</evidence>
<dbReference type="SUPFAM" id="SSF161098">
    <property type="entry name" value="MetI-like"/>
    <property type="match status" value="1"/>
</dbReference>
<dbReference type="InterPro" id="IPR050901">
    <property type="entry name" value="BP-dep_ABC_trans_perm"/>
</dbReference>
<evidence type="ECO:0000256" key="2">
    <source>
        <dbReference type="ARBA" id="ARBA00022448"/>
    </source>
</evidence>
<dbReference type="InterPro" id="IPR000515">
    <property type="entry name" value="MetI-like"/>
</dbReference>
<dbReference type="Pfam" id="PF00528">
    <property type="entry name" value="BPD_transp_1"/>
    <property type="match status" value="1"/>
</dbReference>
<keyword evidence="4 7" id="KW-0812">Transmembrane</keyword>
<evidence type="ECO:0000256" key="3">
    <source>
        <dbReference type="ARBA" id="ARBA00022475"/>
    </source>
</evidence>
<dbReference type="Gene3D" id="1.10.3720.10">
    <property type="entry name" value="MetI-like"/>
    <property type="match status" value="1"/>
</dbReference>
<name>X1EDC4_9ZZZZ</name>
<feature type="transmembrane region" description="Helical" evidence="7">
    <location>
        <begin position="64"/>
        <end position="87"/>
    </location>
</feature>
<feature type="transmembrane region" description="Helical" evidence="7">
    <location>
        <begin position="31"/>
        <end position="52"/>
    </location>
</feature>
<dbReference type="PROSITE" id="PS50928">
    <property type="entry name" value="ABC_TM1"/>
    <property type="match status" value="1"/>
</dbReference>
<evidence type="ECO:0000256" key="7">
    <source>
        <dbReference type="SAM" id="Phobius"/>
    </source>
</evidence>
<reference evidence="9" key="1">
    <citation type="journal article" date="2014" name="Front. Microbiol.">
        <title>High frequency of phylogenetically diverse reductive dehalogenase-homologous genes in deep subseafloor sedimentary metagenomes.</title>
        <authorList>
            <person name="Kawai M."/>
            <person name="Futagami T."/>
            <person name="Toyoda A."/>
            <person name="Takaki Y."/>
            <person name="Nishi S."/>
            <person name="Hori S."/>
            <person name="Arai W."/>
            <person name="Tsubouchi T."/>
            <person name="Morono Y."/>
            <person name="Uchiyama I."/>
            <person name="Ito T."/>
            <person name="Fujiyama A."/>
            <person name="Inagaki F."/>
            <person name="Takami H."/>
        </authorList>
    </citation>
    <scope>NUCLEOTIDE SEQUENCE</scope>
    <source>
        <strain evidence="9">Expedition CK06-06</strain>
    </source>
</reference>
<feature type="transmembrane region" description="Helical" evidence="7">
    <location>
        <begin position="140"/>
        <end position="165"/>
    </location>
</feature>
<comment type="caution">
    <text evidence="9">The sequence shown here is derived from an EMBL/GenBank/DDBJ whole genome shotgun (WGS) entry which is preliminary data.</text>
</comment>
<dbReference type="PANTHER" id="PTHR32243">
    <property type="entry name" value="MALTOSE TRANSPORT SYSTEM PERMEASE-RELATED"/>
    <property type="match status" value="1"/>
</dbReference>
<evidence type="ECO:0000256" key="4">
    <source>
        <dbReference type="ARBA" id="ARBA00022692"/>
    </source>
</evidence>
<feature type="transmembrane region" description="Helical" evidence="7">
    <location>
        <begin position="194"/>
        <end position="218"/>
    </location>
</feature>
<dbReference type="GO" id="GO:0005886">
    <property type="term" value="C:plasma membrane"/>
    <property type="evidence" value="ECO:0007669"/>
    <property type="project" value="UniProtKB-SubCell"/>
</dbReference>
<keyword evidence="2" id="KW-0813">Transport</keyword>
<dbReference type="GO" id="GO:0055085">
    <property type="term" value="P:transmembrane transport"/>
    <property type="evidence" value="ECO:0007669"/>
    <property type="project" value="InterPro"/>
</dbReference>
<gene>
    <name evidence="9" type="ORF">S03H2_03469</name>
</gene>
<dbReference type="InterPro" id="IPR035906">
    <property type="entry name" value="MetI-like_sf"/>
</dbReference>
<comment type="subcellular location">
    <subcellularLocation>
        <location evidence="1">Cell membrane</location>
        <topology evidence="1">Multi-pass membrane protein</topology>
    </subcellularLocation>
</comment>
<evidence type="ECO:0000256" key="6">
    <source>
        <dbReference type="ARBA" id="ARBA00023136"/>
    </source>
</evidence>
<dbReference type="EMBL" id="BARU01001282">
    <property type="protein sequence ID" value="GAH30597.1"/>
    <property type="molecule type" value="Genomic_DNA"/>
</dbReference>
<evidence type="ECO:0000256" key="1">
    <source>
        <dbReference type="ARBA" id="ARBA00004651"/>
    </source>
</evidence>
<evidence type="ECO:0000256" key="5">
    <source>
        <dbReference type="ARBA" id="ARBA00022989"/>
    </source>
</evidence>